<accession>U7QVN5</accession>
<protein>
    <recommendedName>
        <fullName evidence="2">Tyr recombinase domain-containing protein</fullName>
    </recommendedName>
</protein>
<dbReference type="Gene3D" id="1.10.443.10">
    <property type="entry name" value="Intergrase catalytic core"/>
    <property type="match status" value="1"/>
</dbReference>
<dbReference type="InterPro" id="IPR002104">
    <property type="entry name" value="Integrase_catalytic"/>
</dbReference>
<gene>
    <name evidence="3" type="ORF">O185_20820</name>
</gene>
<comment type="caution">
    <text evidence="3">The sequence shown here is derived from an EMBL/GenBank/DDBJ whole genome shotgun (WGS) entry which is preliminary data.</text>
</comment>
<dbReference type="PATRIC" id="fig|1389415.4.peg.4164"/>
<proteinExistence type="predicted"/>
<reference evidence="3 4" key="1">
    <citation type="submission" date="2013-10" db="EMBL/GenBank/DDBJ databases">
        <title>Whole Genome Shotgun Sequence of Photorhabdus temperata J3.</title>
        <authorList>
            <person name="Park G.-S."/>
            <person name="Hong S.-J."/>
            <person name="Shin J.-H."/>
        </authorList>
    </citation>
    <scope>NUCLEOTIDE SEQUENCE [LARGE SCALE GENOMIC DNA]</scope>
    <source>
        <strain evidence="3 4">J3</strain>
    </source>
</reference>
<evidence type="ECO:0000313" key="3">
    <source>
        <dbReference type="EMBL" id="ERT11185.1"/>
    </source>
</evidence>
<dbReference type="GO" id="GO:0015074">
    <property type="term" value="P:DNA integration"/>
    <property type="evidence" value="ECO:0007669"/>
    <property type="project" value="InterPro"/>
</dbReference>
<dbReference type="SUPFAM" id="SSF56349">
    <property type="entry name" value="DNA breaking-rejoining enzymes"/>
    <property type="match status" value="1"/>
</dbReference>
<dbReference type="GO" id="GO:0003677">
    <property type="term" value="F:DNA binding"/>
    <property type="evidence" value="ECO:0007669"/>
    <property type="project" value="InterPro"/>
</dbReference>
<evidence type="ECO:0000313" key="4">
    <source>
        <dbReference type="Proteomes" id="UP000017133"/>
    </source>
</evidence>
<dbReference type="EMBL" id="AXDT01000221">
    <property type="protein sequence ID" value="ERT11185.1"/>
    <property type="molecule type" value="Genomic_DNA"/>
</dbReference>
<dbReference type="PROSITE" id="PS51898">
    <property type="entry name" value="TYR_RECOMBINASE"/>
    <property type="match status" value="1"/>
</dbReference>
<keyword evidence="1" id="KW-0233">DNA recombination</keyword>
<evidence type="ECO:0000256" key="1">
    <source>
        <dbReference type="ARBA" id="ARBA00023172"/>
    </source>
</evidence>
<evidence type="ECO:0000259" key="2">
    <source>
        <dbReference type="PROSITE" id="PS51898"/>
    </source>
</evidence>
<dbReference type="InterPro" id="IPR011010">
    <property type="entry name" value="DNA_brk_join_enz"/>
</dbReference>
<name>U7QVN5_PHOTE</name>
<keyword evidence="4" id="KW-1185">Reference proteome</keyword>
<dbReference type="GO" id="GO:0006310">
    <property type="term" value="P:DNA recombination"/>
    <property type="evidence" value="ECO:0007669"/>
    <property type="project" value="UniProtKB-KW"/>
</dbReference>
<dbReference type="AlphaFoldDB" id="U7QVN5"/>
<dbReference type="Pfam" id="PF00589">
    <property type="entry name" value="Phage_integrase"/>
    <property type="match status" value="1"/>
</dbReference>
<dbReference type="InterPro" id="IPR013762">
    <property type="entry name" value="Integrase-like_cat_sf"/>
</dbReference>
<organism evidence="3 4">
    <name type="scientific">Photorhabdus temperata J3</name>
    <dbReference type="NCBI Taxonomy" id="1389415"/>
    <lineage>
        <taxon>Bacteria</taxon>
        <taxon>Pseudomonadati</taxon>
        <taxon>Pseudomonadota</taxon>
        <taxon>Gammaproteobacteria</taxon>
        <taxon>Enterobacterales</taxon>
        <taxon>Morganellaceae</taxon>
        <taxon>Photorhabdus</taxon>
    </lineage>
</organism>
<dbReference type="Proteomes" id="UP000017133">
    <property type="component" value="Unassembled WGS sequence"/>
</dbReference>
<sequence length="115" mass="13412">MPEEIDALNQWFNIRRQWRESDTSWVFLSQKSGAISRQQVYGLLKRYGRQALVNISPHPHMLRHACGYALADLGRDTRLIQDYLGHRNISHTVIYTASNVKRFSKIWETPSKGLD</sequence>
<feature type="domain" description="Tyr recombinase" evidence="2">
    <location>
        <begin position="1"/>
        <end position="108"/>
    </location>
</feature>